<dbReference type="FunFam" id="1.10.1540.10:FF:000001">
    <property type="entry name" value="neurobeachin isoform X1"/>
    <property type="match status" value="1"/>
</dbReference>
<dbReference type="InterPro" id="IPR011993">
    <property type="entry name" value="PH-like_dom_sf"/>
</dbReference>
<feature type="region of interest" description="Disordered" evidence="4">
    <location>
        <begin position="562"/>
        <end position="605"/>
    </location>
</feature>
<dbReference type="Proteomes" id="UP000515135">
    <property type="component" value="Unplaced"/>
</dbReference>
<dbReference type="Pfam" id="PF02138">
    <property type="entry name" value="Beach"/>
    <property type="match status" value="1"/>
</dbReference>
<dbReference type="PROSITE" id="PS50294">
    <property type="entry name" value="WD_REPEATS_REGION"/>
    <property type="match status" value="2"/>
</dbReference>
<dbReference type="Gene3D" id="2.30.29.30">
    <property type="entry name" value="Pleckstrin-homology domain (PH domain)/Phosphotyrosine-binding domain (PTB)"/>
    <property type="match status" value="1"/>
</dbReference>
<feature type="domain" description="BEACH" evidence="5">
    <location>
        <begin position="284"/>
        <end position="569"/>
    </location>
</feature>
<evidence type="ECO:0000256" key="1">
    <source>
        <dbReference type="ARBA" id="ARBA00022574"/>
    </source>
</evidence>
<feature type="repeat" description="WD" evidence="3">
    <location>
        <begin position="799"/>
        <end position="840"/>
    </location>
</feature>
<dbReference type="Pfam" id="PF25400">
    <property type="entry name" value="PH_FAN"/>
    <property type="match status" value="1"/>
</dbReference>
<proteinExistence type="predicted"/>
<dbReference type="Pfam" id="PF14844">
    <property type="entry name" value="PH_BEACH"/>
    <property type="match status" value="1"/>
</dbReference>
<dbReference type="PROSITE" id="PS50082">
    <property type="entry name" value="WD_REPEATS_2"/>
    <property type="match status" value="5"/>
</dbReference>
<dbReference type="SMART" id="SM01026">
    <property type="entry name" value="Beach"/>
    <property type="match status" value="1"/>
</dbReference>
<evidence type="ECO:0000256" key="2">
    <source>
        <dbReference type="ARBA" id="ARBA00022737"/>
    </source>
</evidence>
<feature type="repeat" description="WD" evidence="3">
    <location>
        <begin position="626"/>
        <end position="667"/>
    </location>
</feature>
<dbReference type="SUPFAM" id="SSF50978">
    <property type="entry name" value="WD40 repeat-like"/>
    <property type="match status" value="1"/>
</dbReference>
<dbReference type="Gene3D" id="1.10.1540.10">
    <property type="entry name" value="BEACH domain"/>
    <property type="match status" value="1"/>
</dbReference>
<dbReference type="PANTHER" id="PTHR13743:SF123">
    <property type="entry name" value="PROTEIN FAN"/>
    <property type="match status" value="1"/>
</dbReference>
<dbReference type="InterPro" id="IPR036322">
    <property type="entry name" value="WD40_repeat_dom_sf"/>
</dbReference>
<evidence type="ECO:0000256" key="3">
    <source>
        <dbReference type="PROSITE-ProRule" id="PRU00221"/>
    </source>
</evidence>
<keyword evidence="2" id="KW-0677">Repeat</keyword>
<dbReference type="PRINTS" id="PR00320">
    <property type="entry name" value="GPROTEINBRPT"/>
</dbReference>
<feature type="repeat" description="WD" evidence="3">
    <location>
        <begin position="880"/>
        <end position="914"/>
    </location>
</feature>
<dbReference type="InterPro" id="IPR000409">
    <property type="entry name" value="BEACH_dom"/>
</dbReference>
<accession>A0A6P4XVD9</accession>
<dbReference type="AlphaFoldDB" id="A0A6P4XVD9"/>
<dbReference type="SUPFAM" id="SSF50729">
    <property type="entry name" value="PH domain-like"/>
    <property type="match status" value="1"/>
</dbReference>
<feature type="repeat" description="WD" evidence="3">
    <location>
        <begin position="710"/>
        <end position="740"/>
    </location>
</feature>
<dbReference type="InterPro" id="IPR050865">
    <property type="entry name" value="BEACH_Domain"/>
</dbReference>
<dbReference type="SUPFAM" id="SSF81837">
    <property type="entry name" value="BEACH domain"/>
    <property type="match status" value="1"/>
</dbReference>
<dbReference type="InterPro" id="IPR023362">
    <property type="entry name" value="PH-BEACH_dom"/>
</dbReference>
<evidence type="ECO:0000313" key="8">
    <source>
        <dbReference type="RefSeq" id="XP_019620610.1"/>
    </source>
</evidence>
<gene>
    <name evidence="8" type="primary">LOC109467118</name>
</gene>
<dbReference type="InterPro" id="IPR020472">
    <property type="entry name" value="WD40_PAC1"/>
</dbReference>
<keyword evidence="1 3" id="KW-0853">WD repeat</keyword>
<dbReference type="InterPro" id="IPR015943">
    <property type="entry name" value="WD40/YVTN_repeat-like_dom_sf"/>
</dbReference>
<feature type="domain" description="BEACH-type PH" evidence="6">
    <location>
        <begin position="182"/>
        <end position="280"/>
    </location>
</feature>
<dbReference type="CDD" id="cd00200">
    <property type="entry name" value="WD40"/>
    <property type="match status" value="1"/>
</dbReference>
<dbReference type="InterPro" id="IPR057496">
    <property type="entry name" value="FAN-like_PH"/>
</dbReference>
<dbReference type="PROSITE" id="PS50197">
    <property type="entry name" value="BEACH"/>
    <property type="match status" value="1"/>
</dbReference>
<dbReference type="Gene3D" id="2.130.10.10">
    <property type="entry name" value="YVTN repeat-like/Quinoprotein amine dehydrogenase"/>
    <property type="match status" value="3"/>
</dbReference>
<evidence type="ECO:0000259" key="6">
    <source>
        <dbReference type="PROSITE" id="PS51783"/>
    </source>
</evidence>
<feature type="repeat" description="WD" evidence="3">
    <location>
        <begin position="757"/>
        <end position="798"/>
    </location>
</feature>
<dbReference type="SMART" id="SM00320">
    <property type="entry name" value="WD40"/>
    <property type="match status" value="7"/>
</dbReference>
<name>A0A6P4XVD9_BRABE</name>
<keyword evidence="7" id="KW-1185">Reference proteome</keyword>
<evidence type="ECO:0000259" key="5">
    <source>
        <dbReference type="PROSITE" id="PS50197"/>
    </source>
</evidence>
<organism evidence="7 8">
    <name type="scientific">Branchiostoma belcheri</name>
    <name type="common">Amphioxus</name>
    <dbReference type="NCBI Taxonomy" id="7741"/>
    <lineage>
        <taxon>Eukaryota</taxon>
        <taxon>Metazoa</taxon>
        <taxon>Chordata</taxon>
        <taxon>Cephalochordata</taxon>
        <taxon>Leptocardii</taxon>
        <taxon>Amphioxiformes</taxon>
        <taxon>Branchiostomatidae</taxon>
        <taxon>Branchiostoma</taxon>
    </lineage>
</organism>
<dbReference type="CDD" id="cd01201">
    <property type="entry name" value="PH_BEACH"/>
    <property type="match status" value="1"/>
</dbReference>
<dbReference type="RefSeq" id="XP_019620610.1">
    <property type="nucleotide sequence ID" value="XM_019765051.1"/>
</dbReference>
<dbReference type="PROSITE" id="PS51783">
    <property type="entry name" value="PH_BEACH"/>
    <property type="match status" value="1"/>
</dbReference>
<sequence>MAFGGEGTEQQKERFSLLLLDPGEIYFEDFGVFYYTHGLPEEEAIRRKTRGRIKMCSKSLVFDPQDVMLPMLKFPLRSCTKIEKWQGPVTSRIDATGNVIMIESSQVYQMKEGNVIAPYVFKKKMEKYLFSLNFVMIEDVLPQMQQLLRASTLTAADQNSMIAAIVQSRQARVPFNTSWLETLYEKIVVEMVGDKIDPLVVNPGRIMITSSRLYFQPFNNIDPYPVLKIKLSDIKRIVKRRFLLRHVGVEIFCSEDGLKSDLFLTLKDQALRDQLYNSIVSQSDVSLVETGQENATLRWQSGVMSNFDYLMYLNNTADRSFNDLTQYPVFPWVVADYTSSSLDLSRPETYRDLSKPIGALNPERLHRTLERYHDMPEPKFMYGSHYSTPGYVVYYLVRVAPEYMLCLQNGRFDQPDRMFLSIQETWKNVLTGASDVKELIPEFYQTSGKFLVNAQHLKLGTRQDGTKAEDVELPPWAADADDFVQKSREALESDYVSSHLHEWIDLIFGYKQRGEASENAYNVFYHLTYEGAVDLDSIADPNERLSLEAQIMEFGQTPKQLFHSPHPQRFKQSPSTADSVLIGSAGESETPGADAANSSSGVPTTKSCHLAPLWEGRDGLKPVYEHKLHKDTVTSVQLAPSGKTIFSVSQDSLMKMYSLEEQRQQRSISISNMALSSCQVMADSKTLIIGSWDNNVYIYSVEYGHILDTVLAHDDAVSCIQYQDSLLVSASWDSTVKLWECKIGGGAKKQQLQLLAELDHDSGVVCACVDAENTRVASGTEDGTLYIWSVESQYVLSRHTLHTGSIHAISFSAEGQRVLTCGADHYLRVLDVTTGTEVCAKDLEEPLRCMFWDGETVIVGGESGNVLVWDLVNLQPIATVCGHTGSVTCIHVSEDGRTIVTGGEDRKVCLWKLS</sequence>
<dbReference type="CDD" id="cd06071">
    <property type="entry name" value="Beach"/>
    <property type="match status" value="1"/>
</dbReference>
<dbReference type="InterPro" id="IPR036372">
    <property type="entry name" value="BEACH_dom_sf"/>
</dbReference>
<dbReference type="InterPro" id="IPR001680">
    <property type="entry name" value="WD40_rpt"/>
</dbReference>
<protein>
    <submittedName>
        <fullName evidence="8">Protein FAN-like</fullName>
    </submittedName>
</protein>
<evidence type="ECO:0000313" key="7">
    <source>
        <dbReference type="Proteomes" id="UP000515135"/>
    </source>
</evidence>
<dbReference type="GeneID" id="109467118"/>
<dbReference type="PANTHER" id="PTHR13743">
    <property type="entry name" value="BEIGE/BEACH-RELATED"/>
    <property type="match status" value="1"/>
</dbReference>
<dbReference type="Pfam" id="PF00400">
    <property type="entry name" value="WD40"/>
    <property type="match status" value="5"/>
</dbReference>
<feature type="compositionally biased region" description="Polar residues" evidence="4">
    <location>
        <begin position="596"/>
        <end position="605"/>
    </location>
</feature>
<reference evidence="8" key="1">
    <citation type="submission" date="2025-08" db="UniProtKB">
        <authorList>
            <consortium name="RefSeq"/>
        </authorList>
    </citation>
    <scope>IDENTIFICATION</scope>
    <source>
        <tissue evidence="8">Gonad</tissue>
    </source>
</reference>
<evidence type="ECO:0000256" key="4">
    <source>
        <dbReference type="SAM" id="MobiDB-lite"/>
    </source>
</evidence>
<dbReference type="KEGG" id="bbel:109467118"/>
<dbReference type="OrthoDB" id="26681at2759"/>